<evidence type="ECO:0000313" key="3">
    <source>
        <dbReference type="Proteomes" id="UP000274756"/>
    </source>
</evidence>
<dbReference type="Gene3D" id="2.60.120.740">
    <property type="match status" value="2"/>
</dbReference>
<dbReference type="STRING" id="318479.A0A0N4UIE3"/>
<dbReference type="OrthoDB" id="5970528at2759"/>
<dbReference type="WBParaSite" id="DME_0000737101-mRNA-1">
    <property type="protein sequence ID" value="DME_0000737101-mRNA-1"/>
    <property type="gene ID" value="DME_0000737101"/>
</dbReference>
<sequence length="77" mass="8748">MVQPSTFEHDPCPTNYKYLQISYKCKPTSFDEQIFCEGSNMQLSCKQNKRLAIYSAIYGRTNSQATNCQSNTPLING</sequence>
<dbReference type="PANTHER" id="PTHR46780">
    <property type="entry name" value="PROTEIN EVA-1"/>
    <property type="match status" value="1"/>
</dbReference>
<dbReference type="AlphaFoldDB" id="A0A0N4UIE3"/>
<dbReference type="EMBL" id="UYYG01000030">
    <property type="protein sequence ID" value="VDN51760.1"/>
    <property type="molecule type" value="Genomic_DNA"/>
</dbReference>
<dbReference type="Proteomes" id="UP000038040">
    <property type="component" value="Unplaced"/>
</dbReference>
<gene>
    <name evidence="1" type="ORF">DME_LOCUS1733</name>
</gene>
<accession>A0A0N4UIE3</accession>
<reference evidence="4" key="1">
    <citation type="submission" date="2017-02" db="UniProtKB">
        <authorList>
            <consortium name="WormBaseParasite"/>
        </authorList>
    </citation>
    <scope>IDENTIFICATION</scope>
</reference>
<evidence type="ECO:0000313" key="1">
    <source>
        <dbReference type="EMBL" id="VDN51760.1"/>
    </source>
</evidence>
<protein>
    <submittedName>
        <fullName evidence="4">SUEL-type lectin domain-containing protein</fullName>
    </submittedName>
</protein>
<dbReference type="Proteomes" id="UP000274756">
    <property type="component" value="Unassembled WGS sequence"/>
</dbReference>
<reference evidence="1 3" key="2">
    <citation type="submission" date="2018-11" db="EMBL/GenBank/DDBJ databases">
        <authorList>
            <consortium name="Pathogen Informatics"/>
        </authorList>
    </citation>
    <scope>NUCLEOTIDE SEQUENCE [LARGE SCALE GENOMIC DNA]</scope>
</reference>
<evidence type="ECO:0000313" key="4">
    <source>
        <dbReference type="WBParaSite" id="DME_0000737101-mRNA-1"/>
    </source>
</evidence>
<organism evidence="2 4">
    <name type="scientific">Dracunculus medinensis</name>
    <name type="common">Guinea worm</name>
    <dbReference type="NCBI Taxonomy" id="318479"/>
    <lineage>
        <taxon>Eukaryota</taxon>
        <taxon>Metazoa</taxon>
        <taxon>Ecdysozoa</taxon>
        <taxon>Nematoda</taxon>
        <taxon>Chromadorea</taxon>
        <taxon>Rhabditida</taxon>
        <taxon>Spirurina</taxon>
        <taxon>Dracunculoidea</taxon>
        <taxon>Dracunculidae</taxon>
        <taxon>Dracunculus</taxon>
    </lineage>
</organism>
<dbReference type="InterPro" id="IPR043159">
    <property type="entry name" value="Lectin_gal-bd_sf"/>
</dbReference>
<name>A0A0N4UIE3_DRAME</name>
<keyword evidence="3" id="KW-1185">Reference proteome</keyword>
<evidence type="ECO:0000313" key="2">
    <source>
        <dbReference type="Proteomes" id="UP000038040"/>
    </source>
</evidence>
<proteinExistence type="predicted"/>